<comment type="similarity">
    <text evidence="2">Belongs to the FAD-binding oxidoreductase/transferase type 4 family.</text>
</comment>
<feature type="compositionally biased region" description="Basic and acidic residues" evidence="9">
    <location>
        <begin position="778"/>
        <end position="787"/>
    </location>
</feature>
<feature type="region of interest" description="Disordered" evidence="9">
    <location>
        <begin position="532"/>
        <end position="596"/>
    </location>
</feature>
<dbReference type="InterPro" id="IPR006094">
    <property type="entry name" value="Oxid_FAD_bind_N"/>
</dbReference>
<dbReference type="InterPro" id="IPR036318">
    <property type="entry name" value="FAD-bd_PCMH-like_sf"/>
</dbReference>
<dbReference type="FunFam" id="3.30.465.10:FF:000014">
    <property type="entry name" value="D-lactate dehydrogenase (Cytochrome), putative"/>
    <property type="match status" value="1"/>
</dbReference>
<dbReference type="InterPro" id="IPR016164">
    <property type="entry name" value="FAD-linked_Oxase-like_C"/>
</dbReference>
<sequence length="1343" mass="149064">MVYKWKRHRETCRRLYLDEGKSLPEIMQYMAEHHDFTPSRRAFQANFSRWGFPPKLNPAYSNEDLVARVRELWECNTIQKSMVEILSSEGYDVGEREVARIRHKNGWKLRAPNQVRPPEATPGPQWDHGADADADGERDGDGAGLGAHGGHEDQSNHWNYGASGLEPADAQLQQETLDAMREARREYRKRQLEAESDELWRTKKRRRRILPYGVLPPDPPGRPPRYPSETSLTEAKAILQLDKAAYMPLRNKFYDMLVAANVYKKTLIAPEKWEALKDQLVRESMHLRSVMWDPTDMDKKRLAVEILCIDVTKKIRDEGRRMHLLDAKTIVGLNPIEAKKATTQLYNILVQDNFTSKFEEGPERFEELKQRWIAGSEALSKIAAEDPSDPDHARRIKAISMLANDTTRRYRIDFARLGRVPPMIHPRVTVKKSRAKPKPPPTEAAAATSAQAGGGVEDEAMPAFDSPEVGPDMELEEAIATVVAATVAPAAPTVPPASLSQPRKRGRPAGSRNRKKPLPHVEACLVLADMEQPEGDQQPTPEVPSPFVGEKQAQEPQVQSQNPRRRQPQRRQPQAQAQPQEPLHDPPQAPPASSGGLAAFFRLHSTSTMMFPTAQKQWIAPLRSRTMVELRAAALQKTPGGLCYKIEGVVKDGQGGELPLPVSDEGELETYLQHVEESGAPTFCVRIVPGDESRQPRNDRPRPKRRAPGSGDQPLHLPQLQPAMSRLAGRMPNGLWRMRPTVASAAAARRPGCLALISALRAAPARPYAAQPPPPPPERSEEPEQPRRSFKGQLTHSISLRLHREKEDLKRLAMEKPESKAGRNYTLTFVLFFVGSVCWYLGYKYPRDVNPASTLPLNDTRPPKYNLGKANLEAAWTDFVKIVGRDNVSTVEDVLKQHSTSDWSSHQSNPEEKPFCVVYPASTDDVCAIMKVCHVRRIPVVGYSGGTSLEGHFTPTRGGICVDFSRMGKMLALHKDDLDAVVQPGLGWEDLNEQLAEHGLFFPPDPGPGAQIGGMIGTGCSGTNAYRYGTMREWVLSLTVVLADGTVIKTRQRPRKSSAGYDLTRLFIGSEGTLGLVTEATLKLAVKPAATSVAVASFPTIRDAADCVADVVGQGVTVAAVEILDDDQMRFINALGNTSRKWREAPTIFFKFSGSAGGAVKEQIELVRRMAKRAGGQTFDFARDSAEQEELWSARKDALWSTMAQRKEGDHVWTGDVAVPVSRLPDIIEETKSDLKASGLTSSIVGHVGDGNFHIMLLYGDRERKLAEECVHRMVKRAVEMEGTVTGEHGVGLVKRDYLPHELGETTVDTMRQIKAALDPLCLLNCDKVVRVQKPASGEVAAW</sequence>
<dbReference type="InterPro" id="IPR016171">
    <property type="entry name" value="Vanillyl_alc_oxidase_C-sub2"/>
</dbReference>
<dbReference type="SUPFAM" id="SSF56176">
    <property type="entry name" value="FAD-binding/transporter-associated domain-like"/>
    <property type="match status" value="1"/>
</dbReference>
<dbReference type="Gene3D" id="3.30.465.10">
    <property type="match status" value="1"/>
</dbReference>
<evidence type="ECO:0000256" key="8">
    <source>
        <dbReference type="SAM" id="Coils"/>
    </source>
</evidence>
<feature type="region of interest" description="Disordered" evidence="9">
    <location>
        <begin position="109"/>
        <end position="164"/>
    </location>
</feature>
<feature type="region of interest" description="Disordered" evidence="9">
    <location>
        <begin position="686"/>
        <end position="718"/>
    </location>
</feature>
<dbReference type="InterPro" id="IPR057940">
    <property type="entry name" value="Tri-helical_dom"/>
</dbReference>
<dbReference type="EMBL" id="MU855343">
    <property type="protein sequence ID" value="KAK3905865.1"/>
    <property type="molecule type" value="Genomic_DNA"/>
</dbReference>
<keyword evidence="8" id="KW-0175">Coiled coil</keyword>
<comment type="catalytic activity">
    <reaction evidence="7">
        <text>(R)-lactate + 2 Fe(III)-[cytochrome c] = 2 Fe(II)-[cytochrome c] + pyruvate + 2 H(+)</text>
        <dbReference type="Rhea" id="RHEA:13521"/>
        <dbReference type="Rhea" id="RHEA-COMP:10350"/>
        <dbReference type="Rhea" id="RHEA-COMP:14399"/>
        <dbReference type="ChEBI" id="CHEBI:15361"/>
        <dbReference type="ChEBI" id="CHEBI:15378"/>
        <dbReference type="ChEBI" id="CHEBI:16004"/>
        <dbReference type="ChEBI" id="CHEBI:29033"/>
        <dbReference type="ChEBI" id="CHEBI:29034"/>
        <dbReference type="EC" id="1.1.2.4"/>
    </reaction>
</comment>
<feature type="domain" description="FAD-binding PCMH-type" evidence="10">
    <location>
        <begin position="910"/>
        <end position="1087"/>
    </location>
</feature>
<feature type="region of interest" description="Disordered" evidence="9">
    <location>
        <begin position="425"/>
        <end position="470"/>
    </location>
</feature>
<feature type="region of interest" description="Disordered" evidence="9">
    <location>
        <begin position="492"/>
        <end position="519"/>
    </location>
</feature>
<dbReference type="GO" id="GO:0008720">
    <property type="term" value="F:D-lactate dehydrogenase (NAD+) activity"/>
    <property type="evidence" value="ECO:0007669"/>
    <property type="project" value="TreeGrafter"/>
</dbReference>
<feature type="region of interest" description="Disordered" evidence="9">
    <location>
        <begin position="765"/>
        <end position="793"/>
    </location>
</feature>
<dbReference type="GO" id="GO:0004458">
    <property type="term" value="F:D-lactate dehydrogenase (cytochrome) activity"/>
    <property type="evidence" value="ECO:0007669"/>
    <property type="project" value="UniProtKB-EC"/>
</dbReference>
<dbReference type="Pfam" id="PF14420">
    <property type="entry name" value="Clr5"/>
    <property type="match status" value="1"/>
</dbReference>
<accession>A0AAN6MSJ5</accession>
<evidence type="ECO:0000256" key="6">
    <source>
        <dbReference type="ARBA" id="ARBA00038897"/>
    </source>
</evidence>
<evidence type="ECO:0000256" key="5">
    <source>
        <dbReference type="ARBA" id="ARBA00023002"/>
    </source>
</evidence>
<evidence type="ECO:0000256" key="7">
    <source>
        <dbReference type="ARBA" id="ARBA00051436"/>
    </source>
</evidence>
<dbReference type="Pfam" id="PF24962">
    <property type="entry name" value="DUF7767"/>
    <property type="match status" value="1"/>
</dbReference>
<proteinExistence type="inferred from homology"/>
<dbReference type="SUPFAM" id="SSF55103">
    <property type="entry name" value="FAD-linked oxidases, C-terminal domain"/>
    <property type="match status" value="1"/>
</dbReference>
<dbReference type="Gene3D" id="1.10.45.10">
    <property type="entry name" value="Vanillyl-alcohol Oxidase, Chain A, domain 4"/>
    <property type="match status" value="1"/>
</dbReference>
<dbReference type="PANTHER" id="PTHR11748">
    <property type="entry name" value="D-LACTATE DEHYDROGENASE"/>
    <property type="match status" value="1"/>
</dbReference>
<feature type="coiled-coil region" evidence="8">
    <location>
        <begin position="170"/>
        <end position="197"/>
    </location>
</feature>
<organism evidence="11 12">
    <name type="scientific">Staphylotrichum tortipilum</name>
    <dbReference type="NCBI Taxonomy" id="2831512"/>
    <lineage>
        <taxon>Eukaryota</taxon>
        <taxon>Fungi</taxon>
        <taxon>Dikarya</taxon>
        <taxon>Ascomycota</taxon>
        <taxon>Pezizomycotina</taxon>
        <taxon>Sordariomycetes</taxon>
        <taxon>Sordariomycetidae</taxon>
        <taxon>Sordariales</taxon>
        <taxon>Chaetomiaceae</taxon>
        <taxon>Staphylotrichum</taxon>
    </lineage>
</organism>
<evidence type="ECO:0000256" key="4">
    <source>
        <dbReference type="ARBA" id="ARBA00022827"/>
    </source>
</evidence>
<reference evidence="11" key="1">
    <citation type="journal article" date="2023" name="Mol. Phylogenet. Evol.">
        <title>Genome-scale phylogeny and comparative genomics of the fungal order Sordariales.</title>
        <authorList>
            <person name="Hensen N."/>
            <person name="Bonometti L."/>
            <person name="Westerberg I."/>
            <person name="Brannstrom I.O."/>
            <person name="Guillou S."/>
            <person name="Cros-Aarteil S."/>
            <person name="Calhoun S."/>
            <person name="Haridas S."/>
            <person name="Kuo A."/>
            <person name="Mondo S."/>
            <person name="Pangilinan J."/>
            <person name="Riley R."/>
            <person name="LaButti K."/>
            <person name="Andreopoulos B."/>
            <person name="Lipzen A."/>
            <person name="Chen C."/>
            <person name="Yan M."/>
            <person name="Daum C."/>
            <person name="Ng V."/>
            <person name="Clum A."/>
            <person name="Steindorff A."/>
            <person name="Ohm R.A."/>
            <person name="Martin F."/>
            <person name="Silar P."/>
            <person name="Natvig D.O."/>
            <person name="Lalanne C."/>
            <person name="Gautier V."/>
            <person name="Ament-Velasquez S.L."/>
            <person name="Kruys A."/>
            <person name="Hutchinson M.I."/>
            <person name="Powell A.J."/>
            <person name="Barry K."/>
            <person name="Miller A.N."/>
            <person name="Grigoriev I.V."/>
            <person name="Debuchy R."/>
            <person name="Gladieux P."/>
            <person name="Hiltunen Thoren M."/>
            <person name="Johannesson H."/>
        </authorList>
    </citation>
    <scope>NUCLEOTIDE SEQUENCE</scope>
    <source>
        <strain evidence="11">CBS 103.79</strain>
    </source>
</reference>
<dbReference type="InterPro" id="IPR025676">
    <property type="entry name" value="Clr5_dom"/>
</dbReference>
<feature type="compositionally biased region" description="Basic and acidic residues" evidence="9">
    <location>
        <begin position="128"/>
        <end position="141"/>
    </location>
</feature>
<dbReference type="InterPro" id="IPR016169">
    <property type="entry name" value="FAD-bd_PCMH_sub2"/>
</dbReference>
<dbReference type="GO" id="GO:1903457">
    <property type="term" value="P:lactate catabolic process"/>
    <property type="evidence" value="ECO:0007669"/>
    <property type="project" value="TreeGrafter"/>
</dbReference>
<dbReference type="Pfam" id="PF02913">
    <property type="entry name" value="FAD-oxidase_C"/>
    <property type="match status" value="1"/>
</dbReference>
<evidence type="ECO:0000256" key="9">
    <source>
        <dbReference type="SAM" id="MobiDB-lite"/>
    </source>
</evidence>
<dbReference type="GO" id="GO:0071949">
    <property type="term" value="F:FAD binding"/>
    <property type="evidence" value="ECO:0007669"/>
    <property type="project" value="InterPro"/>
</dbReference>
<feature type="compositionally biased region" description="Basic and acidic residues" evidence="9">
    <location>
        <begin position="689"/>
        <end position="701"/>
    </location>
</feature>
<dbReference type="InterPro" id="IPR016166">
    <property type="entry name" value="FAD-bd_PCMH"/>
</dbReference>
<dbReference type="FunFam" id="1.10.45.10:FF:000001">
    <property type="entry name" value="D-lactate dehydrogenase mitochondrial"/>
    <property type="match status" value="1"/>
</dbReference>
<dbReference type="PANTHER" id="PTHR11748:SF116">
    <property type="entry name" value="D-LACTATE DEHYDROGENASE (CYTOCHROME) (AFU_ORTHOLOGUE AFUA_7G02560)"/>
    <property type="match status" value="1"/>
</dbReference>
<dbReference type="Gene3D" id="3.30.70.2740">
    <property type="match status" value="1"/>
</dbReference>
<dbReference type="FunFam" id="3.30.70.2740:FF:000001">
    <property type="entry name" value="D-lactate dehydrogenase mitochondrial"/>
    <property type="match status" value="1"/>
</dbReference>
<dbReference type="InterPro" id="IPR056669">
    <property type="entry name" value="DUF7767"/>
</dbReference>
<gene>
    <name evidence="11" type="ORF">C8A05DRAFT_41250</name>
</gene>
<keyword evidence="3" id="KW-0285">Flavoprotein</keyword>
<comment type="cofactor">
    <cofactor evidence="1">
        <name>FAD</name>
        <dbReference type="ChEBI" id="CHEBI:57692"/>
    </cofactor>
</comment>
<evidence type="ECO:0000256" key="1">
    <source>
        <dbReference type="ARBA" id="ARBA00001974"/>
    </source>
</evidence>
<evidence type="ECO:0000259" key="10">
    <source>
        <dbReference type="PROSITE" id="PS51387"/>
    </source>
</evidence>
<dbReference type="Proteomes" id="UP001303889">
    <property type="component" value="Unassembled WGS sequence"/>
</dbReference>
<reference evidence="11" key="2">
    <citation type="submission" date="2023-05" db="EMBL/GenBank/DDBJ databases">
        <authorList>
            <consortium name="Lawrence Berkeley National Laboratory"/>
            <person name="Steindorff A."/>
            <person name="Hensen N."/>
            <person name="Bonometti L."/>
            <person name="Westerberg I."/>
            <person name="Brannstrom I.O."/>
            <person name="Guillou S."/>
            <person name="Cros-Aarteil S."/>
            <person name="Calhoun S."/>
            <person name="Haridas S."/>
            <person name="Kuo A."/>
            <person name="Mondo S."/>
            <person name="Pangilinan J."/>
            <person name="Riley R."/>
            <person name="Labutti K."/>
            <person name="Andreopoulos B."/>
            <person name="Lipzen A."/>
            <person name="Chen C."/>
            <person name="Yanf M."/>
            <person name="Daum C."/>
            <person name="Ng V."/>
            <person name="Clum A."/>
            <person name="Ohm R."/>
            <person name="Martin F."/>
            <person name="Silar P."/>
            <person name="Natvig D."/>
            <person name="Lalanne C."/>
            <person name="Gautier V."/>
            <person name="Ament-Velasquez S.L."/>
            <person name="Kruys A."/>
            <person name="Hutchinson M.I."/>
            <person name="Powell A.J."/>
            <person name="Barry K."/>
            <person name="Miller A.N."/>
            <person name="Grigoriev I.V."/>
            <person name="Debuchy R."/>
            <person name="Gladieux P."/>
            <person name="Thoren M.H."/>
            <person name="Johannesson H."/>
        </authorList>
    </citation>
    <scope>NUCLEOTIDE SEQUENCE</scope>
    <source>
        <strain evidence="11">CBS 103.79</strain>
    </source>
</reference>
<dbReference type="PROSITE" id="PS51387">
    <property type="entry name" value="FAD_PCMH"/>
    <property type="match status" value="1"/>
</dbReference>
<dbReference type="InterPro" id="IPR004113">
    <property type="entry name" value="FAD-bd_oxidored_4_C"/>
</dbReference>
<comment type="caution">
    <text evidence="11">The sequence shown here is derived from an EMBL/GenBank/DDBJ whole genome shotgun (WGS) entry which is preliminary data.</text>
</comment>
<keyword evidence="12" id="KW-1185">Reference proteome</keyword>
<dbReference type="Pfam" id="PF24465">
    <property type="entry name" value="Tri-helical"/>
    <property type="match status" value="2"/>
</dbReference>
<evidence type="ECO:0000313" key="12">
    <source>
        <dbReference type="Proteomes" id="UP001303889"/>
    </source>
</evidence>
<name>A0AAN6MSJ5_9PEZI</name>
<dbReference type="EC" id="1.1.2.4" evidence="6"/>
<feature type="compositionally biased region" description="Basic residues" evidence="9">
    <location>
        <begin position="428"/>
        <end position="437"/>
    </location>
</feature>
<feature type="compositionally biased region" description="Basic residues" evidence="9">
    <location>
        <begin position="502"/>
        <end position="518"/>
    </location>
</feature>
<evidence type="ECO:0000256" key="2">
    <source>
        <dbReference type="ARBA" id="ARBA00008000"/>
    </source>
</evidence>
<evidence type="ECO:0000313" key="11">
    <source>
        <dbReference type="EMBL" id="KAK3905865.1"/>
    </source>
</evidence>
<dbReference type="Pfam" id="PF01565">
    <property type="entry name" value="FAD_binding_4"/>
    <property type="match status" value="1"/>
</dbReference>
<keyword evidence="4" id="KW-0274">FAD</keyword>
<protein>
    <recommendedName>
        <fullName evidence="6">D-lactate dehydrogenase (cytochrome)</fullName>
        <ecNumber evidence="6">1.1.2.4</ecNumber>
    </recommendedName>
</protein>
<evidence type="ECO:0000256" key="3">
    <source>
        <dbReference type="ARBA" id="ARBA00022630"/>
    </source>
</evidence>
<keyword evidence="5" id="KW-0560">Oxidoreductase</keyword>
<dbReference type="GO" id="GO:0005739">
    <property type="term" value="C:mitochondrion"/>
    <property type="evidence" value="ECO:0007669"/>
    <property type="project" value="TreeGrafter"/>
</dbReference>
<feature type="compositionally biased region" description="Low complexity" evidence="9">
    <location>
        <begin position="570"/>
        <end position="580"/>
    </location>
</feature>